<accession>A0AAP0PC41</accession>
<feature type="compositionally biased region" description="Basic and acidic residues" evidence="1">
    <location>
        <begin position="116"/>
        <end position="170"/>
    </location>
</feature>
<dbReference type="AlphaFoldDB" id="A0AAP0PC41"/>
<organism evidence="2 3">
    <name type="scientific">Stephania yunnanensis</name>
    <dbReference type="NCBI Taxonomy" id="152371"/>
    <lineage>
        <taxon>Eukaryota</taxon>
        <taxon>Viridiplantae</taxon>
        <taxon>Streptophyta</taxon>
        <taxon>Embryophyta</taxon>
        <taxon>Tracheophyta</taxon>
        <taxon>Spermatophyta</taxon>
        <taxon>Magnoliopsida</taxon>
        <taxon>Ranunculales</taxon>
        <taxon>Menispermaceae</taxon>
        <taxon>Menispermoideae</taxon>
        <taxon>Cissampelideae</taxon>
        <taxon>Stephania</taxon>
    </lineage>
</organism>
<dbReference type="EMBL" id="JBBNAF010000006">
    <property type="protein sequence ID" value="KAK9135385.1"/>
    <property type="molecule type" value="Genomic_DNA"/>
</dbReference>
<evidence type="ECO:0000256" key="1">
    <source>
        <dbReference type="SAM" id="MobiDB-lite"/>
    </source>
</evidence>
<comment type="caution">
    <text evidence="2">The sequence shown here is derived from an EMBL/GenBank/DDBJ whole genome shotgun (WGS) entry which is preliminary data.</text>
</comment>
<feature type="compositionally biased region" description="Basic and acidic residues" evidence="1">
    <location>
        <begin position="93"/>
        <end position="102"/>
    </location>
</feature>
<feature type="region of interest" description="Disordered" evidence="1">
    <location>
        <begin position="87"/>
        <end position="170"/>
    </location>
</feature>
<keyword evidence="3" id="KW-1185">Reference proteome</keyword>
<evidence type="ECO:0000313" key="2">
    <source>
        <dbReference type="EMBL" id="KAK9135385.1"/>
    </source>
</evidence>
<name>A0AAP0PC41_9MAGN</name>
<gene>
    <name evidence="2" type="ORF">Syun_014715</name>
</gene>
<proteinExistence type="predicted"/>
<dbReference type="Proteomes" id="UP001420932">
    <property type="component" value="Unassembled WGS sequence"/>
</dbReference>
<protein>
    <submittedName>
        <fullName evidence="2">Uncharacterized protein</fullName>
    </submittedName>
</protein>
<evidence type="ECO:0000313" key="3">
    <source>
        <dbReference type="Proteomes" id="UP001420932"/>
    </source>
</evidence>
<reference evidence="2 3" key="1">
    <citation type="submission" date="2024-01" db="EMBL/GenBank/DDBJ databases">
        <title>Genome assemblies of Stephania.</title>
        <authorList>
            <person name="Yang L."/>
        </authorList>
    </citation>
    <scope>NUCLEOTIDE SEQUENCE [LARGE SCALE GENOMIC DNA]</scope>
    <source>
        <strain evidence="2">YNDBR</strain>
        <tissue evidence="2">Leaf</tissue>
    </source>
</reference>
<sequence>MRSNASEIMIWAAGFSAALLKKRSSSTLPAVDNKGNGSQMHANRSRVHYSDPNLVEALLLTVLEILFFFILKCPDVNRTLQHIHTDRRKLHRWRSEREREGETLDVTSDSIEANDGEARQRWRSEAAMETRGSDGDDREQTTEREKESERDFAMRERGDEEEEKKSPKFLVEAKRWRRLQHI</sequence>